<dbReference type="EnsemblFungi" id="EJT73852">
    <property type="protein sequence ID" value="EJT73852"/>
    <property type="gene ID" value="GGTG_07707"/>
</dbReference>
<sequence length="350" mass="35599">MRHLLEALAGAAGVAAQFDSDLHILGPSPDLREIIRNNGTARELLDGIGNPDASRSLAFKPFEWYDGAGGRPSANLSQVEWTWTKSPSRANPPRQGFNRTAVSDPHVVVTSFDLSWPGGGDISAALDGGGGGDNSTTAMPPAGPLCATALTGNDMRPNASNLLGPDDMGVVHCASVIGTDCLQALMASSPRASSPSLLLLLLLLTDALPPAPDGVGASCRQAEARGGQSDLQTIDLNPVNATERRRLRSGAAFLLAATAAFGGGAVAAGGGVYDDVATQLRVLVLDATRARAGLPGGPVRPANMQPAVLCMRVNAAALAVDEEGAAAGPGRRVSGLAMATAGMAVLLSLF</sequence>
<reference evidence="1" key="2">
    <citation type="submission" date="2010-07" db="EMBL/GenBank/DDBJ databases">
        <authorList>
            <consortium name="The Broad Institute Genome Sequencing Platform"/>
            <consortium name="Broad Institute Genome Sequencing Center for Infectious Disease"/>
            <person name="Ma L.-J."/>
            <person name="Dead R."/>
            <person name="Young S."/>
            <person name="Zeng Q."/>
            <person name="Koehrsen M."/>
            <person name="Alvarado L."/>
            <person name="Berlin A."/>
            <person name="Chapman S.B."/>
            <person name="Chen Z."/>
            <person name="Freedman E."/>
            <person name="Gellesch M."/>
            <person name="Goldberg J."/>
            <person name="Griggs A."/>
            <person name="Gujja S."/>
            <person name="Heilman E.R."/>
            <person name="Heiman D."/>
            <person name="Hepburn T."/>
            <person name="Howarth C."/>
            <person name="Jen D."/>
            <person name="Larson L."/>
            <person name="Mehta T."/>
            <person name="Neiman D."/>
            <person name="Pearson M."/>
            <person name="Roberts A."/>
            <person name="Saif S."/>
            <person name="Shea T."/>
            <person name="Shenoy N."/>
            <person name="Sisk P."/>
            <person name="Stolte C."/>
            <person name="Sykes S."/>
            <person name="Walk T."/>
            <person name="White J."/>
            <person name="Yandava C."/>
            <person name="Haas B."/>
            <person name="Nusbaum C."/>
            <person name="Birren B."/>
        </authorList>
    </citation>
    <scope>NUCLEOTIDE SEQUENCE</scope>
    <source>
        <strain evidence="1">R3-111a-1</strain>
    </source>
</reference>
<dbReference type="GeneID" id="20348165"/>
<dbReference type="VEuPathDB" id="FungiDB:GGTG_07707"/>
<evidence type="ECO:0000313" key="2">
    <source>
        <dbReference type="EnsemblFungi" id="EJT73852"/>
    </source>
</evidence>
<proteinExistence type="predicted"/>
<dbReference type="Proteomes" id="UP000006039">
    <property type="component" value="Unassembled WGS sequence"/>
</dbReference>
<dbReference type="RefSeq" id="XP_009223796.1">
    <property type="nucleotide sequence ID" value="XM_009225532.1"/>
</dbReference>
<evidence type="ECO:0000313" key="3">
    <source>
        <dbReference type="Proteomes" id="UP000006039"/>
    </source>
</evidence>
<dbReference type="EMBL" id="GL385398">
    <property type="protein sequence ID" value="EJT73852.1"/>
    <property type="molecule type" value="Genomic_DNA"/>
</dbReference>
<reference evidence="1" key="3">
    <citation type="submission" date="2010-09" db="EMBL/GenBank/DDBJ databases">
        <title>Annotation of Gaeumannomyces graminis var. tritici R3-111a-1.</title>
        <authorList>
            <consortium name="The Broad Institute Genome Sequencing Platform"/>
            <person name="Ma L.-J."/>
            <person name="Dead R."/>
            <person name="Young S.K."/>
            <person name="Zeng Q."/>
            <person name="Gargeya S."/>
            <person name="Fitzgerald M."/>
            <person name="Haas B."/>
            <person name="Abouelleil A."/>
            <person name="Alvarado L."/>
            <person name="Arachchi H.M."/>
            <person name="Berlin A."/>
            <person name="Brown A."/>
            <person name="Chapman S.B."/>
            <person name="Chen Z."/>
            <person name="Dunbar C."/>
            <person name="Freedman E."/>
            <person name="Gearin G."/>
            <person name="Gellesch M."/>
            <person name="Goldberg J."/>
            <person name="Griggs A."/>
            <person name="Gujja S."/>
            <person name="Heiman D."/>
            <person name="Howarth C."/>
            <person name="Larson L."/>
            <person name="Lui A."/>
            <person name="MacDonald P.J.P."/>
            <person name="Mehta T."/>
            <person name="Montmayeur A."/>
            <person name="Murphy C."/>
            <person name="Neiman D."/>
            <person name="Pearson M."/>
            <person name="Priest M."/>
            <person name="Roberts A."/>
            <person name="Saif S."/>
            <person name="Shea T."/>
            <person name="Shenoy N."/>
            <person name="Sisk P."/>
            <person name="Stolte C."/>
            <person name="Sykes S."/>
            <person name="Yandava C."/>
            <person name="Wortman J."/>
            <person name="Nusbaum C."/>
            <person name="Birren B."/>
        </authorList>
    </citation>
    <scope>NUCLEOTIDE SEQUENCE</scope>
    <source>
        <strain evidence="1">R3-111a-1</strain>
    </source>
</reference>
<dbReference type="AlphaFoldDB" id="J3P2G0"/>
<accession>J3P2G0</accession>
<gene>
    <name evidence="2" type="primary">20348165</name>
    <name evidence="1" type="ORF">GGTG_07707</name>
</gene>
<keyword evidence="3" id="KW-1185">Reference proteome</keyword>
<protein>
    <submittedName>
        <fullName evidence="1 2">Uncharacterized protein</fullName>
    </submittedName>
</protein>
<dbReference type="HOGENOM" id="CLU_071327_0_0_1"/>
<reference evidence="2" key="5">
    <citation type="submission" date="2018-04" db="UniProtKB">
        <authorList>
            <consortium name="EnsemblFungi"/>
        </authorList>
    </citation>
    <scope>IDENTIFICATION</scope>
    <source>
        <strain evidence="2">R3-111a-1</strain>
    </source>
</reference>
<name>J3P2G0_GAET3</name>
<evidence type="ECO:0000313" key="1">
    <source>
        <dbReference type="EMBL" id="EJT73852.1"/>
    </source>
</evidence>
<reference evidence="3" key="1">
    <citation type="submission" date="2010-07" db="EMBL/GenBank/DDBJ databases">
        <title>The genome sequence of Gaeumannomyces graminis var. tritici strain R3-111a-1.</title>
        <authorList>
            <consortium name="The Broad Institute Genome Sequencing Platform"/>
            <person name="Ma L.-J."/>
            <person name="Dead R."/>
            <person name="Young S."/>
            <person name="Zeng Q."/>
            <person name="Koehrsen M."/>
            <person name="Alvarado L."/>
            <person name="Berlin A."/>
            <person name="Chapman S.B."/>
            <person name="Chen Z."/>
            <person name="Freedman E."/>
            <person name="Gellesch M."/>
            <person name="Goldberg J."/>
            <person name="Griggs A."/>
            <person name="Gujja S."/>
            <person name="Heilman E.R."/>
            <person name="Heiman D."/>
            <person name="Hepburn T."/>
            <person name="Howarth C."/>
            <person name="Jen D."/>
            <person name="Larson L."/>
            <person name="Mehta T."/>
            <person name="Neiman D."/>
            <person name="Pearson M."/>
            <person name="Roberts A."/>
            <person name="Saif S."/>
            <person name="Shea T."/>
            <person name="Shenoy N."/>
            <person name="Sisk P."/>
            <person name="Stolte C."/>
            <person name="Sykes S."/>
            <person name="Walk T."/>
            <person name="White J."/>
            <person name="Yandava C."/>
            <person name="Haas B."/>
            <person name="Nusbaum C."/>
            <person name="Birren B."/>
        </authorList>
    </citation>
    <scope>NUCLEOTIDE SEQUENCE [LARGE SCALE GENOMIC DNA]</scope>
    <source>
        <strain evidence="3">R3-111a-1</strain>
    </source>
</reference>
<dbReference type="STRING" id="644352.J3P2G0"/>
<dbReference type="eggNOG" id="ENOG502T64A">
    <property type="taxonomic scope" value="Eukaryota"/>
</dbReference>
<organism evidence="1">
    <name type="scientific">Gaeumannomyces tritici (strain R3-111a-1)</name>
    <name type="common">Wheat and barley take-all root rot fungus</name>
    <name type="synonym">Gaeumannomyces graminis var. tritici</name>
    <dbReference type="NCBI Taxonomy" id="644352"/>
    <lineage>
        <taxon>Eukaryota</taxon>
        <taxon>Fungi</taxon>
        <taxon>Dikarya</taxon>
        <taxon>Ascomycota</taxon>
        <taxon>Pezizomycotina</taxon>
        <taxon>Sordariomycetes</taxon>
        <taxon>Sordariomycetidae</taxon>
        <taxon>Magnaporthales</taxon>
        <taxon>Magnaporthaceae</taxon>
        <taxon>Gaeumannomyces</taxon>
    </lineage>
</organism>
<reference evidence="2" key="4">
    <citation type="journal article" date="2015" name="G3 (Bethesda)">
        <title>Genome sequences of three phytopathogenic species of the Magnaporthaceae family of fungi.</title>
        <authorList>
            <person name="Okagaki L.H."/>
            <person name="Nunes C.C."/>
            <person name="Sailsbery J."/>
            <person name="Clay B."/>
            <person name="Brown D."/>
            <person name="John T."/>
            <person name="Oh Y."/>
            <person name="Young N."/>
            <person name="Fitzgerald M."/>
            <person name="Haas B.J."/>
            <person name="Zeng Q."/>
            <person name="Young S."/>
            <person name="Adiconis X."/>
            <person name="Fan L."/>
            <person name="Levin J.Z."/>
            <person name="Mitchell T.K."/>
            <person name="Okubara P.A."/>
            <person name="Farman M.L."/>
            <person name="Kohn L.M."/>
            <person name="Birren B."/>
            <person name="Ma L.-J."/>
            <person name="Dean R.A."/>
        </authorList>
    </citation>
    <scope>NUCLEOTIDE SEQUENCE</scope>
    <source>
        <strain evidence="2">R3-111a-1</strain>
    </source>
</reference>
<dbReference type="OrthoDB" id="3629846at2759"/>